<keyword evidence="2" id="KW-0812">Transmembrane</keyword>
<accession>A0A562V3W4</accession>
<sequence length="140" mass="15701">MRTELWLILAFSAVVAAGILFMALRHLQSRSVAPPRPIDVRLQEALDEVKSSMGYASELMAELQREMDAQTAARDALVAQAEENRRLAEIDREQAERIRGILFAETKAEARRRKRAQWAFFLAGVLISIPVGIAINLLTN</sequence>
<evidence type="ECO:0000256" key="1">
    <source>
        <dbReference type="SAM" id="Coils"/>
    </source>
</evidence>
<dbReference type="OrthoDB" id="3542903at2"/>
<feature type="transmembrane region" description="Helical" evidence="2">
    <location>
        <begin position="118"/>
        <end position="138"/>
    </location>
</feature>
<evidence type="ECO:0000256" key="2">
    <source>
        <dbReference type="SAM" id="Phobius"/>
    </source>
</evidence>
<dbReference type="EMBL" id="VLLL01000006">
    <property type="protein sequence ID" value="TWJ12553.1"/>
    <property type="molecule type" value="Genomic_DNA"/>
</dbReference>
<keyword evidence="4" id="KW-1185">Reference proteome</keyword>
<keyword evidence="2" id="KW-0472">Membrane</keyword>
<protein>
    <submittedName>
        <fullName evidence="3">Uncharacterized protein</fullName>
    </submittedName>
</protein>
<feature type="transmembrane region" description="Helical" evidence="2">
    <location>
        <begin position="6"/>
        <end position="24"/>
    </location>
</feature>
<evidence type="ECO:0000313" key="3">
    <source>
        <dbReference type="EMBL" id="TWJ12553.1"/>
    </source>
</evidence>
<evidence type="ECO:0000313" key="4">
    <source>
        <dbReference type="Proteomes" id="UP000321617"/>
    </source>
</evidence>
<name>A0A562V3W4_9ACTN</name>
<keyword evidence="1" id="KW-0175">Coiled coil</keyword>
<gene>
    <name evidence="3" type="ORF">LX16_3313</name>
</gene>
<dbReference type="RefSeq" id="WP_147139772.1">
    <property type="nucleotide sequence ID" value="NZ_BAABIJ010000002.1"/>
</dbReference>
<organism evidence="3 4">
    <name type="scientific">Stackebrandtia albiflava</name>
    <dbReference type="NCBI Taxonomy" id="406432"/>
    <lineage>
        <taxon>Bacteria</taxon>
        <taxon>Bacillati</taxon>
        <taxon>Actinomycetota</taxon>
        <taxon>Actinomycetes</taxon>
        <taxon>Glycomycetales</taxon>
        <taxon>Glycomycetaceae</taxon>
        <taxon>Stackebrandtia</taxon>
    </lineage>
</organism>
<proteinExistence type="predicted"/>
<dbReference type="Proteomes" id="UP000321617">
    <property type="component" value="Unassembled WGS sequence"/>
</dbReference>
<comment type="caution">
    <text evidence="3">The sequence shown here is derived from an EMBL/GenBank/DDBJ whole genome shotgun (WGS) entry which is preliminary data.</text>
</comment>
<dbReference type="AlphaFoldDB" id="A0A562V3W4"/>
<keyword evidence="2" id="KW-1133">Transmembrane helix</keyword>
<feature type="coiled-coil region" evidence="1">
    <location>
        <begin position="60"/>
        <end position="98"/>
    </location>
</feature>
<reference evidence="3 4" key="1">
    <citation type="journal article" date="2013" name="Stand. Genomic Sci.">
        <title>Genomic Encyclopedia of Type Strains, Phase I: The one thousand microbial genomes (KMG-I) project.</title>
        <authorList>
            <person name="Kyrpides N.C."/>
            <person name="Woyke T."/>
            <person name="Eisen J.A."/>
            <person name="Garrity G."/>
            <person name="Lilburn T.G."/>
            <person name="Beck B.J."/>
            <person name="Whitman W.B."/>
            <person name="Hugenholtz P."/>
            <person name="Klenk H.P."/>
        </authorList>
    </citation>
    <scope>NUCLEOTIDE SEQUENCE [LARGE SCALE GENOMIC DNA]</scope>
    <source>
        <strain evidence="3 4">DSM 45044</strain>
    </source>
</reference>